<sequence length="215" mass="24589">MVLPVGAPSKAPVRHAHQQHQQQQRQSRAQLPVGQQQMQRLSQCMAQNVFVQQAHGLGHTEVHLGMSHIPHGGGFFASGLFHHARPRPRALSMQPLPTSQSNEELHKKKSVTIEEPTDQEQSGREAEKGPFRRVPSRNRRQRYYPLNQEDALELLMLLNNQPAPYVLIYRILDYSYFTLYPRTCPLFWLLLTKNAEIIPENPKFLAAKIFDGGDD</sequence>
<organism evidence="2 3">
    <name type="scientific">Mesorhabditis spiculigera</name>
    <dbReference type="NCBI Taxonomy" id="96644"/>
    <lineage>
        <taxon>Eukaryota</taxon>
        <taxon>Metazoa</taxon>
        <taxon>Ecdysozoa</taxon>
        <taxon>Nematoda</taxon>
        <taxon>Chromadorea</taxon>
        <taxon>Rhabditida</taxon>
        <taxon>Rhabditina</taxon>
        <taxon>Rhabditomorpha</taxon>
        <taxon>Rhabditoidea</taxon>
        <taxon>Rhabditidae</taxon>
        <taxon>Mesorhabditinae</taxon>
        <taxon>Mesorhabditis</taxon>
    </lineage>
</organism>
<evidence type="ECO:0000313" key="2">
    <source>
        <dbReference type="EMBL" id="CAJ0572936.1"/>
    </source>
</evidence>
<name>A0AA36FZR0_9BILA</name>
<feature type="region of interest" description="Disordered" evidence="1">
    <location>
        <begin position="1"/>
        <end position="30"/>
    </location>
</feature>
<dbReference type="Proteomes" id="UP001177023">
    <property type="component" value="Unassembled WGS sequence"/>
</dbReference>
<comment type="caution">
    <text evidence="2">The sequence shown here is derived from an EMBL/GenBank/DDBJ whole genome shotgun (WGS) entry which is preliminary data.</text>
</comment>
<feature type="compositionally biased region" description="Basic and acidic residues" evidence="1">
    <location>
        <begin position="121"/>
        <end position="130"/>
    </location>
</feature>
<keyword evidence="3" id="KW-1185">Reference proteome</keyword>
<feature type="compositionally biased region" description="Low complexity" evidence="1">
    <location>
        <begin position="19"/>
        <end position="30"/>
    </location>
</feature>
<protein>
    <submittedName>
        <fullName evidence="2">Uncharacterized protein</fullName>
    </submittedName>
</protein>
<dbReference type="AlphaFoldDB" id="A0AA36FZR0"/>
<feature type="non-terminal residue" evidence="2">
    <location>
        <position position="1"/>
    </location>
</feature>
<evidence type="ECO:0000313" key="3">
    <source>
        <dbReference type="Proteomes" id="UP001177023"/>
    </source>
</evidence>
<reference evidence="2" key="1">
    <citation type="submission" date="2023-06" db="EMBL/GenBank/DDBJ databases">
        <authorList>
            <person name="Delattre M."/>
        </authorList>
    </citation>
    <scope>NUCLEOTIDE SEQUENCE</scope>
    <source>
        <strain evidence="2">AF72</strain>
    </source>
</reference>
<proteinExistence type="predicted"/>
<evidence type="ECO:0000256" key="1">
    <source>
        <dbReference type="SAM" id="MobiDB-lite"/>
    </source>
</evidence>
<gene>
    <name evidence="2" type="ORF">MSPICULIGERA_LOCUS11309</name>
</gene>
<accession>A0AA36FZR0</accession>
<dbReference type="EMBL" id="CATQJA010002609">
    <property type="protein sequence ID" value="CAJ0572936.1"/>
    <property type="molecule type" value="Genomic_DNA"/>
</dbReference>
<feature type="region of interest" description="Disordered" evidence="1">
    <location>
        <begin position="90"/>
        <end position="142"/>
    </location>
</feature>